<organism evidence="1">
    <name type="scientific">Arundo donax</name>
    <name type="common">Giant reed</name>
    <name type="synonym">Donax arundinaceus</name>
    <dbReference type="NCBI Taxonomy" id="35708"/>
    <lineage>
        <taxon>Eukaryota</taxon>
        <taxon>Viridiplantae</taxon>
        <taxon>Streptophyta</taxon>
        <taxon>Embryophyta</taxon>
        <taxon>Tracheophyta</taxon>
        <taxon>Spermatophyta</taxon>
        <taxon>Magnoliopsida</taxon>
        <taxon>Liliopsida</taxon>
        <taxon>Poales</taxon>
        <taxon>Poaceae</taxon>
        <taxon>PACMAD clade</taxon>
        <taxon>Arundinoideae</taxon>
        <taxon>Arundineae</taxon>
        <taxon>Arundo</taxon>
    </lineage>
</organism>
<protein>
    <submittedName>
        <fullName evidence="1">Uncharacterized protein</fullName>
    </submittedName>
</protein>
<proteinExistence type="predicted"/>
<reference evidence="1" key="2">
    <citation type="journal article" date="2015" name="Data Brief">
        <title>Shoot transcriptome of the giant reed, Arundo donax.</title>
        <authorList>
            <person name="Barrero R.A."/>
            <person name="Guerrero F.D."/>
            <person name="Moolhuijzen P."/>
            <person name="Goolsby J.A."/>
            <person name="Tidwell J."/>
            <person name="Bellgard S.E."/>
            <person name="Bellgard M.I."/>
        </authorList>
    </citation>
    <scope>NUCLEOTIDE SEQUENCE</scope>
    <source>
        <tissue evidence="1">Shoot tissue taken approximately 20 cm above the soil surface</tissue>
    </source>
</reference>
<dbReference type="AlphaFoldDB" id="A0A0A8ZAY2"/>
<sequence>MKNALRTDPPLSLVAASATAFLNRDLRVL</sequence>
<evidence type="ECO:0000313" key="1">
    <source>
        <dbReference type="EMBL" id="JAD35971.1"/>
    </source>
</evidence>
<dbReference type="EMBL" id="GBRH01261924">
    <property type="protein sequence ID" value="JAD35971.1"/>
    <property type="molecule type" value="Transcribed_RNA"/>
</dbReference>
<accession>A0A0A8ZAY2</accession>
<reference evidence="1" key="1">
    <citation type="submission" date="2014-09" db="EMBL/GenBank/DDBJ databases">
        <authorList>
            <person name="Magalhaes I.L.F."/>
            <person name="Oliveira U."/>
            <person name="Santos F.R."/>
            <person name="Vidigal T.H.D.A."/>
            <person name="Brescovit A.D."/>
            <person name="Santos A.J."/>
        </authorList>
    </citation>
    <scope>NUCLEOTIDE SEQUENCE</scope>
    <source>
        <tissue evidence="1">Shoot tissue taken approximately 20 cm above the soil surface</tissue>
    </source>
</reference>
<name>A0A0A8ZAY2_ARUDO</name>